<keyword evidence="6" id="KW-1185">Reference proteome</keyword>
<feature type="domain" description="Mannitol dehydrogenase C-terminal" evidence="4">
    <location>
        <begin position="248"/>
        <end position="361"/>
    </location>
</feature>
<gene>
    <name evidence="5" type="ORF">EJ903_11725</name>
</gene>
<comment type="caution">
    <text evidence="5">The sequence shown here is derived from an EMBL/GenBank/DDBJ whole genome shotgun (WGS) entry which is preliminary data.</text>
</comment>
<sequence length="375" mass="40940">MSAPTPILQFGTSRFLQAHADLFVSDALERGEALGRIAVVQTTDSAESAARVAALADGAGYPVRVRGRLNGAVIDREERGRAVATAYQAQRDWPRLRDLMAGEVRVVLSNTGDRGYQPDPTDDARLLEQTDQAPRGFPAKLLVLLHHRWRHGAEPLSLFPCELVSRNGDQLKAIVGALAVAWGLPDAFQRYLAEGCVWANSLVDRIVSEALHPVGAVAEPYALWAIERQAGLLLPCTHPAIQLVDALAPVERLKLHLLNLGHTWLADGWLRGGRDAGETVLQAMSDPVLRDGLEALWREEVLPVFAALGQGAEAETYRDSVRDRFLNPFLNHRLADIAQNHADKRQRRLAPVVTLAADLGLTLPQARLRAALADG</sequence>
<accession>A0A431VH41</accession>
<dbReference type="SUPFAM" id="SSF48179">
    <property type="entry name" value="6-phosphogluconate dehydrogenase C-terminal domain-like"/>
    <property type="match status" value="1"/>
</dbReference>
<evidence type="ECO:0000313" key="5">
    <source>
        <dbReference type="EMBL" id="RTR20203.1"/>
    </source>
</evidence>
<dbReference type="Gene3D" id="1.10.1040.10">
    <property type="entry name" value="N-(1-d-carboxylethyl)-l-norvaline Dehydrogenase, domain 2"/>
    <property type="match status" value="1"/>
</dbReference>
<protein>
    <submittedName>
        <fullName evidence="5">Mannitol dehydrogenase family protein</fullName>
    </submittedName>
</protein>
<evidence type="ECO:0000256" key="1">
    <source>
        <dbReference type="ARBA" id="ARBA00023002"/>
    </source>
</evidence>
<evidence type="ECO:0000259" key="4">
    <source>
        <dbReference type="Pfam" id="PF08125"/>
    </source>
</evidence>
<dbReference type="InterPro" id="IPR036291">
    <property type="entry name" value="NAD(P)-bd_dom_sf"/>
</dbReference>
<organism evidence="5 6">
    <name type="scientific">Azospirillum griseum</name>
    <dbReference type="NCBI Taxonomy" id="2496639"/>
    <lineage>
        <taxon>Bacteria</taxon>
        <taxon>Pseudomonadati</taxon>
        <taxon>Pseudomonadota</taxon>
        <taxon>Alphaproteobacteria</taxon>
        <taxon>Rhodospirillales</taxon>
        <taxon>Azospirillaceae</taxon>
        <taxon>Azospirillum</taxon>
    </lineage>
</organism>
<dbReference type="Proteomes" id="UP000277007">
    <property type="component" value="Unassembled WGS sequence"/>
</dbReference>
<dbReference type="InterPro" id="IPR008927">
    <property type="entry name" value="6-PGluconate_DH-like_C_sf"/>
</dbReference>
<evidence type="ECO:0000313" key="6">
    <source>
        <dbReference type="Proteomes" id="UP000277007"/>
    </source>
</evidence>
<dbReference type="SUPFAM" id="SSF51735">
    <property type="entry name" value="NAD(P)-binding Rossmann-fold domains"/>
    <property type="match status" value="1"/>
</dbReference>
<keyword evidence="2" id="KW-0520">NAD</keyword>
<keyword evidence="1" id="KW-0560">Oxidoreductase</keyword>
<dbReference type="InterPro" id="IPR013131">
    <property type="entry name" value="Mannitol_DH_N"/>
</dbReference>
<reference evidence="5 6" key="1">
    <citation type="submission" date="2018-12" db="EMBL/GenBank/DDBJ databases">
        <authorList>
            <person name="Yang Y."/>
        </authorList>
    </citation>
    <scope>NUCLEOTIDE SEQUENCE [LARGE SCALE GENOMIC DNA]</scope>
    <source>
        <strain evidence="5 6">L-25-5w-1</strain>
    </source>
</reference>
<dbReference type="Gene3D" id="3.40.50.720">
    <property type="entry name" value="NAD(P)-binding Rossmann-like Domain"/>
    <property type="match status" value="1"/>
</dbReference>
<dbReference type="EMBL" id="RXMA01000009">
    <property type="protein sequence ID" value="RTR20203.1"/>
    <property type="molecule type" value="Genomic_DNA"/>
</dbReference>
<dbReference type="PANTHER" id="PTHR30524:SF0">
    <property type="entry name" value="ALTRONATE OXIDOREDUCTASE-RELATED"/>
    <property type="match status" value="1"/>
</dbReference>
<proteinExistence type="predicted"/>
<dbReference type="GO" id="GO:0016491">
    <property type="term" value="F:oxidoreductase activity"/>
    <property type="evidence" value="ECO:0007669"/>
    <property type="project" value="UniProtKB-KW"/>
</dbReference>
<dbReference type="InterPro" id="IPR013328">
    <property type="entry name" value="6PGD_dom2"/>
</dbReference>
<dbReference type="InterPro" id="IPR013118">
    <property type="entry name" value="Mannitol_DH_C"/>
</dbReference>
<evidence type="ECO:0000256" key="2">
    <source>
        <dbReference type="ARBA" id="ARBA00023027"/>
    </source>
</evidence>
<dbReference type="RefSeq" id="WP_126615353.1">
    <property type="nucleotide sequence ID" value="NZ_JBHUCY010000033.1"/>
</dbReference>
<dbReference type="PANTHER" id="PTHR30524">
    <property type="entry name" value="MANNITOL-1-PHOSPHATE 5-DEHYDROGENASE"/>
    <property type="match status" value="1"/>
</dbReference>
<feature type="domain" description="Mannitol dehydrogenase N-terminal" evidence="3">
    <location>
        <begin position="133"/>
        <end position="228"/>
    </location>
</feature>
<name>A0A431VH41_9PROT</name>
<dbReference type="Pfam" id="PF01232">
    <property type="entry name" value="Mannitol_dh"/>
    <property type="match status" value="1"/>
</dbReference>
<dbReference type="OrthoDB" id="271711at2"/>
<evidence type="ECO:0000259" key="3">
    <source>
        <dbReference type="Pfam" id="PF01232"/>
    </source>
</evidence>
<dbReference type="Pfam" id="PF08125">
    <property type="entry name" value="Mannitol_dh_C"/>
    <property type="match status" value="1"/>
</dbReference>
<dbReference type="AlphaFoldDB" id="A0A431VH41"/>